<dbReference type="Gene3D" id="3.40.640.10">
    <property type="entry name" value="Type I PLP-dependent aspartate aminotransferase-like (Major domain)"/>
    <property type="match status" value="1"/>
</dbReference>
<comment type="cofactor">
    <cofactor evidence="1">
        <name>pyridoxal 5'-phosphate</name>
        <dbReference type="ChEBI" id="CHEBI:597326"/>
    </cofactor>
</comment>
<comment type="similarity">
    <text evidence="3">Belongs to the class-III pyridoxal-phosphate-dependent aminotransferase family.</text>
</comment>
<organism evidence="4 5">
    <name type="scientific">Schaedlerella arabinosiphila</name>
    <dbReference type="NCBI Taxonomy" id="2044587"/>
    <lineage>
        <taxon>Bacteria</taxon>
        <taxon>Bacillati</taxon>
        <taxon>Bacillota</taxon>
        <taxon>Clostridia</taxon>
        <taxon>Lachnospirales</taxon>
        <taxon>Lachnospiraceae</taxon>
        <taxon>Schaedlerella</taxon>
    </lineage>
</organism>
<gene>
    <name evidence="4" type="ORF">FMM80_08455</name>
</gene>
<dbReference type="InterPro" id="IPR015421">
    <property type="entry name" value="PyrdxlP-dep_Trfase_major"/>
</dbReference>
<accession>A0A9X5H5Q6</accession>
<dbReference type="InterPro" id="IPR015424">
    <property type="entry name" value="PyrdxlP-dep_Trfase"/>
</dbReference>
<dbReference type="AlphaFoldDB" id="A0A9X5H5Q6"/>
<dbReference type="Proteomes" id="UP000474104">
    <property type="component" value="Unassembled WGS sequence"/>
</dbReference>
<keyword evidence="4" id="KW-0032">Aminotransferase</keyword>
<keyword evidence="4" id="KW-0808">Transferase</keyword>
<dbReference type="PROSITE" id="PS00600">
    <property type="entry name" value="AA_TRANSFER_CLASS_3"/>
    <property type="match status" value="1"/>
</dbReference>
<dbReference type="GO" id="GO:0008483">
    <property type="term" value="F:transaminase activity"/>
    <property type="evidence" value="ECO:0007669"/>
    <property type="project" value="UniProtKB-KW"/>
</dbReference>
<proteinExistence type="inferred from homology"/>
<dbReference type="InterPro" id="IPR005814">
    <property type="entry name" value="Aminotrans_3"/>
</dbReference>
<protein>
    <submittedName>
        <fullName evidence="4">Aspartate aminotransferase family protein</fullName>
    </submittedName>
</protein>
<name>A0A9X5H5Q6_9FIRM</name>
<evidence type="ECO:0000256" key="1">
    <source>
        <dbReference type="ARBA" id="ARBA00001933"/>
    </source>
</evidence>
<evidence type="ECO:0000313" key="4">
    <source>
        <dbReference type="EMBL" id="NDO68709.1"/>
    </source>
</evidence>
<dbReference type="InterPro" id="IPR015422">
    <property type="entry name" value="PyrdxlP-dep_Trfase_small"/>
</dbReference>
<dbReference type="PANTHER" id="PTHR43713:SF3">
    <property type="entry name" value="GLUTAMATE-1-SEMIALDEHYDE 2,1-AMINOMUTASE 1, CHLOROPLASTIC-RELATED"/>
    <property type="match status" value="1"/>
</dbReference>
<dbReference type="CDD" id="cd00610">
    <property type="entry name" value="OAT_like"/>
    <property type="match status" value="1"/>
</dbReference>
<evidence type="ECO:0000256" key="2">
    <source>
        <dbReference type="ARBA" id="ARBA00022898"/>
    </source>
</evidence>
<dbReference type="OrthoDB" id="9807885at2"/>
<reference evidence="4 5" key="1">
    <citation type="submission" date="2019-07" db="EMBL/GenBank/DDBJ databases">
        <title>Draft genome sequences of 15 bacterial species constituting the stable defined intestinal microbiota of the GM15 gnotobiotic mouse model.</title>
        <authorList>
            <person name="Elie C."/>
            <person name="Mathieu A."/>
            <person name="Saliou A."/>
            <person name="Darnaud M."/>
            <person name="Leulier F."/>
            <person name="Tamellini A."/>
        </authorList>
    </citation>
    <scope>NUCLEOTIDE SEQUENCE [LARGE SCALE GENOMIC DNA]</scope>
    <source>
        <strain evidence="5">ASF 502</strain>
    </source>
</reference>
<dbReference type="SUPFAM" id="SSF53383">
    <property type="entry name" value="PLP-dependent transferases"/>
    <property type="match status" value="1"/>
</dbReference>
<dbReference type="EMBL" id="VIRB01000055">
    <property type="protein sequence ID" value="NDO68709.1"/>
    <property type="molecule type" value="Genomic_DNA"/>
</dbReference>
<dbReference type="GO" id="GO:0030170">
    <property type="term" value="F:pyridoxal phosphate binding"/>
    <property type="evidence" value="ECO:0007669"/>
    <property type="project" value="InterPro"/>
</dbReference>
<comment type="caution">
    <text evidence="4">The sequence shown here is derived from an EMBL/GenBank/DDBJ whole genome shotgun (WGS) entry which is preliminary data.</text>
</comment>
<dbReference type="InterPro" id="IPR049704">
    <property type="entry name" value="Aminotrans_3_PPA_site"/>
</dbReference>
<dbReference type="Pfam" id="PF00202">
    <property type="entry name" value="Aminotran_3"/>
    <property type="match status" value="1"/>
</dbReference>
<sequence length="454" mass="50523">MTLDELKAEYAERNPKSKKAYEQACELIPGGITANVKFIAPFPLFMKKGQGARIMDVDNHEYVDYVLSYGPLIHGHGCPEITKAAEEYIHEHGTVLYGTPHEGELEFAKMIHSYFPSMESMRFTNSGTEATLLSIRTACAYTGKRKIAKFEGHYHGGFNEVLVSIHPELSKSGDEKHPLPYPDSAGLFEDQLENTVILPFNDLDACKDILAAQQEDIAGVIMEPLLGGTIPATKEFMSGIREVTERLGILMIMDEVKTGFCISMNGAQGHYGIEPDLTTLGKIIGAGMPVGMFGGKKKIMDMAAPGGSYIPGIGRKMTSREENLYHSGTYNGHPLILHMGMASIRLLGEKYEELLVQTQRLKKGIKDRYASHGVRVLTPGIGAMFHVCVTDQKELLSHRDMRKCDMGLRRKMDYALIMEGIYNKPCKRYNMSTAHTADIVDITLEAYERAFKRI</sequence>
<dbReference type="PANTHER" id="PTHR43713">
    <property type="entry name" value="GLUTAMATE-1-SEMIALDEHYDE 2,1-AMINOMUTASE"/>
    <property type="match status" value="1"/>
</dbReference>
<evidence type="ECO:0000256" key="3">
    <source>
        <dbReference type="RuleBase" id="RU003560"/>
    </source>
</evidence>
<evidence type="ECO:0000313" key="5">
    <source>
        <dbReference type="Proteomes" id="UP000474104"/>
    </source>
</evidence>
<dbReference type="Gene3D" id="3.90.1150.10">
    <property type="entry name" value="Aspartate Aminotransferase, domain 1"/>
    <property type="match status" value="1"/>
</dbReference>
<keyword evidence="2 3" id="KW-0663">Pyridoxal phosphate</keyword>